<dbReference type="GO" id="GO:0032259">
    <property type="term" value="P:methylation"/>
    <property type="evidence" value="ECO:0007669"/>
    <property type="project" value="UniProtKB-KW"/>
</dbReference>
<reference evidence="2" key="2">
    <citation type="journal article" date="2022" name="Nat. Microbiol.">
        <title>A closed Candidatus Odinarchaeum chromosome exposes Asgard archaeal viruses.</title>
        <authorList>
            <person name="Tamarit D."/>
            <person name="Caceres E.F."/>
            <person name="Krupovic M."/>
            <person name="Nijland R."/>
            <person name="Eme L."/>
            <person name="Robinson N.P."/>
            <person name="Ettema T.J.G."/>
        </authorList>
    </citation>
    <scope>NUCLEOTIDE SEQUENCE</scope>
    <source>
        <strain evidence="2">LCB_4</strain>
    </source>
</reference>
<keyword evidence="2" id="KW-0808">Transferase</keyword>
<organism evidence="2 3">
    <name type="scientific">Odinarchaeota yellowstonii (strain LCB_4)</name>
    <dbReference type="NCBI Taxonomy" id="1841599"/>
    <lineage>
        <taxon>Archaea</taxon>
        <taxon>Promethearchaeati</taxon>
        <taxon>Candidatus Odinarchaeota</taxon>
        <taxon>Candidatus Odinarchaeia</taxon>
        <taxon>Candidatus Odinarchaeales</taxon>
        <taxon>Candidatus Odinarchaeaceae</taxon>
        <taxon>Candidatus Odinarchaeum</taxon>
    </lineage>
</organism>
<evidence type="ECO:0000313" key="3">
    <source>
        <dbReference type="Proteomes" id="UP000186851"/>
    </source>
</evidence>
<keyword evidence="2" id="KW-0489">Methyltransferase</keyword>
<dbReference type="InterPro" id="IPR013216">
    <property type="entry name" value="Methyltransf_11"/>
</dbReference>
<evidence type="ECO:0000259" key="1">
    <source>
        <dbReference type="Pfam" id="PF08241"/>
    </source>
</evidence>
<dbReference type="GO" id="GO:0008757">
    <property type="term" value="F:S-adenosylmethionine-dependent methyltransferase activity"/>
    <property type="evidence" value="ECO:0007669"/>
    <property type="project" value="InterPro"/>
</dbReference>
<dbReference type="SUPFAM" id="SSF53335">
    <property type="entry name" value="S-adenosyl-L-methionine-dependent methyltransferases"/>
    <property type="match status" value="1"/>
</dbReference>
<dbReference type="PANTHER" id="PTHR43591">
    <property type="entry name" value="METHYLTRANSFERASE"/>
    <property type="match status" value="1"/>
</dbReference>
<dbReference type="Gene3D" id="3.40.50.150">
    <property type="entry name" value="Vaccinia Virus protein VP39"/>
    <property type="match status" value="1"/>
</dbReference>
<dbReference type="PANTHER" id="PTHR43591:SF24">
    <property type="entry name" value="2-METHOXY-6-POLYPRENYL-1,4-BENZOQUINOL METHYLASE, MITOCHONDRIAL"/>
    <property type="match status" value="1"/>
</dbReference>
<dbReference type="Pfam" id="PF08241">
    <property type="entry name" value="Methyltransf_11"/>
    <property type="match status" value="1"/>
</dbReference>
<feature type="domain" description="Methyltransferase type 11" evidence="1">
    <location>
        <begin position="24"/>
        <end position="121"/>
    </location>
</feature>
<gene>
    <name evidence="2" type="ORF">OdinLCB4_001390</name>
</gene>
<dbReference type="KEGG" id="oyw:OdinLCB4_001390"/>
<dbReference type="EMBL" id="CP091871">
    <property type="protein sequence ID" value="WEU40614.1"/>
    <property type="molecule type" value="Genomic_DNA"/>
</dbReference>
<accession>A0AAF0IBP9</accession>
<proteinExistence type="predicted"/>
<sequence>MISWYDEAVNRINNLCNFEYPLILEVGAGLGHFTFKLKKHFYEAHLVAIDINSENIKHIFLNNKLKAETVHWLIADGEHTPLRNKVVNIAVSSFSLQYWENPLNVFNELSRLTGNTGRFLITDLRKDMKKSTMKKIAELSALNNPGASPEEIEKFLKIRLEHCYTPKEVDKIAKKSRLRNWRITSREYGFYFESLPAP</sequence>
<dbReference type="InterPro" id="IPR029063">
    <property type="entry name" value="SAM-dependent_MTases_sf"/>
</dbReference>
<dbReference type="CDD" id="cd02440">
    <property type="entry name" value="AdoMet_MTases"/>
    <property type="match status" value="1"/>
</dbReference>
<protein>
    <submittedName>
        <fullName evidence="2">Class I SAM-dependent methyltransferase</fullName>
    </submittedName>
</protein>
<dbReference type="AlphaFoldDB" id="A0AAF0IBP9"/>
<reference evidence="2" key="1">
    <citation type="journal article" date="2017" name="Nature">
        <title>Asgard archaea illuminate the origin of eukaryotic cellular complexity.</title>
        <authorList>
            <person name="Zaremba-Niedzwiedzka K."/>
            <person name="Caceres E.F."/>
            <person name="Saw J.H."/>
            <person name="Backstrom D."/>
            <person name="Juzokaite L."/>
            <person name="Vancaester E."/>
            <person name="Seitz K.W."/>
            <person name="Anantharaman K."/>
            <person name="Starnawski P."/>
            <person name="Kjeldsen K.U."/>
            <person name="Scott M.B."/>
            <person name="Nunoura T."/>
            <person name="Banfield J.F."/>
            <person name="Schramm A."/>
            <person name="Baker B.J."/>
            <person name="Spang A."/>
            <person name="Ettema T.J.G."/>
        </authorList>
    </citation>
    <scope>NUCLEOTIDE SEQUENCE</scope>
    <source>
        <strain evidence="2">LCB_4</strain>
    </source>
</reference>
<name>A0AAF0IBP9_ODILC</name>
<dbReference type="Proteomes" id="UP000186851">
    <property type="component" value="Chromosome"/>
</dbReference>
<evidence type="ECO:0000313" key="2">
    <source>
        <dbReference type="EMBL" id="WEU40614.1"/>
    </source>
</evidence>